<evidence type="ECO:0000256" key="12">
    <source>
        <dbReference type="PIRSR" id="PIRSR002417-50"/>
    </source>
</evidence>
<accession>A0A6J2VNE3</accession>
<dbReference type="OrthoDB" id="10255543at2759"/>
<proteinExistence type="inferred from homology"/>
<evidence type="ECO:0000256" key="13">
    <source>
        <dbReference type="RuleBase" id="RU369039"/>
    </source>
</evidence>
<dbReference type="AlphaFoldDB" id="A0A6J2VNE3"/>
<dbReference type="GO" id="GO:0008289">
    <property type="term" value="F:lipid binding"/>
    <property type="evidence" value="ECO:0007669"/>
    <property type="project" value="InterPro"/>
</dbReference>
<dbReference type="FunFam" id="3.15.10.10:FF:000001">
    <property type="entry name" value="phospholipid transfer protein-like"/>
    <property type="match status" value="1"/>
</dbReference>
<dbReference type="InterPro" id="IPR001124">
    <property type="entry name" value="Lipid-bd_serum_glycop_C"/>
</dbReference>
<dbReference type="SUPFAM" id="SSF55394">
    <property type="entry name" value="Bactericidal permeability-increasing protein, BPI"/>
    <property type="match status" value="2"/>
</dbReference>
<keyword evidence="8 13" id="KW-0044">Antibiotic</keyword>
<reference evidence="18" key="1">
    <citation type="submission" date="2025-08" db="UniProtKB">
        <authorList>
            <consortium name="RefSeq"/>
        </authorList>
    </citation>
    <scope>IDENTIFICATION</scope>
</reference>
<keyword evidence="4 13" id="KW-0964">Secreted</keyword>
<dbReference type="InterPro" id="IPR017943">
    <property type="entry name" value="Bactericidal_perm-incr_a/b_dom"/>
</dbReference>
<evidence type="ECO:0000256" key="10">
    <source>
        <dbReference type="ARBA" id="ARBA00023180"/>
    </source>
</evidence>
<keyword evidence="6 13" id="KW-0399">Innate immunity</keyword>
<evidence type="ECO:0000313" key="17">
    <source>
        <dbReference type="Proteomes" id="UP000504632"/>
    </source>
</evidence>
<dbReference type="RefSeq" id="XP_030633344.1">
    <property type="nucleotide sequence ID" value="XM_030777484.1"/>
</dbReference>
<keyword evidence="7 13" id="KW-0391">Immunity</keyword>
<dbReference type="CDD" id="cd00025">
    <property type="entry name" value="BPI1"/>
    <property type="match status" value="1"/>
</dbReference>
<dbReference type="SMART" id="SM00328">
    <property type="entry name" value="BPI1"/>
    <property type="match status" value="1"/>
</dbReference>
<keyword evidence="17" id="KW-1185">Reference proteome</keyword>
<evidence type="ECO:0000256" key="9">
    <source>
        <dbReference type="ARBA" id="ARBA00023157"/>
    </source>
</evidence>
<evidence type="ECO:0000256" key="5">
    <source>
        <dbReference type="ARBA" id="ARBA00022529"/>
    </source>
</evidence>
<evidence type="ECO:0000256" key="11">
    <source>
        <dbReference type="ARBA" id="ARBA00025943"/>
    </source>
</evidence>
<evidence type="ECO:0000256" key="3">
    <source>
        <dbReference type="ARBA" id="ARBA00017827"/>
    </source>
</evidence>
<evidence type="ECO:0000313" key="18">
    <source>
        <dbReference type="RefSeq" id="XP_030633344.1"/>
    </source>
</evidence>
<keyword evidence="9 12" id="KW-1015">Disulfide bond</keyword>
<evidence type="ECO:0000256" key="7">
    <source>
        <dbReference type="ARBA" id="ARBA00022859"/>
    </source>
</evidence>
<comment type="subunit">
    <text evidence="11 13">Monomer. Homodimer; disulfide-linked.</text>
</comment>
<comment type="subcellular location">
    <subcellularLocation>
        <location evidence="1 13">Secreted</location>
    </subcellularLocation>
</comment>
<dbReference type="Pfam" id="PF02886">
    <property type="entry name" value="LBP_BPI_CETP_C"/>
    <property type="match status" value="1"/>
</dbReference>
<dbReference type="PIRSF" id="PIRSF002417">
    <property type="entry name" value="Lipid_binding_protein"/>
    <property type="match status" value="1"/>
</dbReference>
<comment type="function">
    <text evidence="13">The cytotoxic action of BPI is limited to many species of Gram-negative bacteria; this specificity may be explained by a strong affinity of the very basic N-terminal half for the negatively charged lipopolysaccharides that are unique to the Gram-negative bacterial outer envelope.</text>
</comment>
<dbReference type="GO" id="GO:0045087">
    <property type="term" value="P:innate immune response"/>
    <property type="evidence" value="ECO:0007669"/>
    <property type="project" value="UniProtKB-UniRule"/>
</dbReference>
<evidence type="ECO:0000259" key="15">
    <source>
        <dbReference type="SMART" id="SM00328"/>
    </source>
</evidence>
<dbReference type="FunFam" id="3.15.20.10:FF:000001">
    <property type="entry name" value="Phospholipid transfer protein"/>
    <property type="match status" value="1"/>
</dbReference>
<keyword evidence="10 13" id="KW-0325">Glycoprotein</keyword>
<dbReference type="InterPro" id="IPR030675">
    <property type="entry name" value="BPI/LBP"/>
</dbReference>
<dbReference type="InParanoid" id="A0A6J2VNE3"/>
<dbReference type="PANTHER" id="PTHR10504:SF84">
    <property type="entry name" value="BACTERICIDAL PERMEABILITY-INCREASING PROTEIN"/>
    <property type="match status" value="1"/>
</dbReference>
<organism evidence="17 18">
    <name type="scientific">Chanos chanos</name>
    <name type="common">Milkfish</name>
    <name type="synonym">Mugil chanos</name>
    <dbReference type="NCBI Taxonomy" id="29144"/>
    <lineage>
        <taxon>Eukaryota</taxon>
        <taxon>Metazoa</taxon>
        <taxon>Chordata</taxon>
        <taxon>Craniata</taxon>
        <taxon>Vertebrata</taxon>
        <taxon>Euteleostomi</taxon>
        <taxon>Actinopterygii</taxon>
        <taxon>Neopterygii</taxon>
        <taxon>Teleostei</taxon>
        <taxon>Ostariophysi</taxon>
        <taxon>Gonorynchiformes</taxon>
        <taxon>Chanidae</taxon>
        <taxon>Chanos</taxon>
    </lineage>
</organism>
<dbReference type="GeneID" id="115814589"/>
<dbReference type="GO" id="GO:0005615">
    <property type="term" value="C:extracellular space"/>
    <property type="evidence" value="ECO:0007669"/>
    <property type="project" value="UniProtKB-UniRule"/>
</dbReference>
<dbReference type="Gene3D" id="3.15.10.10">
    <property type="entry name" value="Bactericidal permeability-increasing protein, domain 1"/>
    <property type="match status" value="1"/>
</dbReference>
<dbReference type="InterPro" id="IPR017942">
    <property type="entry name" value="Lipid-bd_serum_glycop_N"/>
</dbReference>
<feature type="disulfide bond" evidence="12">
    <location>
        <begin position="153"/>
        <end position="192"/>
    </location>
</feature>
<evidence type="ECO:0000256" key="2">
    <source>
        <dbReference type="ARBA" id="ARBA00007292"/>
    </source>
</evidence>
<feature type="chain" id="PRO_5026988871" description="Bactericidal permeability-increasing protein" evidence="14">
    <location>
        <begin position="20"/>
        <end position="473"/>
    </location>
</feature>
<dbReference type="Pfam" id="PF01273">
    <property type="entry name" value="LBP_BPI_CETP"/>
    <property type="match status" value="1"/>
</dbReference>
<feature type="signal peptide" evidence="14">
    <location>
        <begin position="1"/>
        <end position="19"/>
    </location>
</feature>
<dbReference type="GO" id="GO:0050829">
    <property type="term" value="P:defense response to Gram-negative bacterium"/>
    <property type="evidence" value="ECO:0007669"/>
    <property type="project" value="UniProtKB-UniRule"/>
</dbReference>
<gene>
    <name evidence="18" type="primary">LOC115814589</name>
</gene>
<dbReference type="Gene3D" id="3.15.20.10">
    <property type="entry name" value="Bactericidal permeability-increasing protein, domain 2"/>
    <property type="match status" value="1"/>
</dbReference>
<comment type="domain">
    <text evidence="13">The N- and C-terminal barrels adopt an identical fold despite having only 13% of conserved residues.</text>
</comment>
<evidence type="ECO:0000256" key="6">
    <source>
        <dbReference type="ARBA" id="ARBA00022588"/>
    </source>
</evidence>
<evidence type="ECO:0000256" key="1">
    <source>
        <dbReference type="ARBA" id="ARBA00004613"/>
    </source>
</evidence>
<dbReference type="SMART" id="SM00329">
    <property type="entry name" value="BPI2"/>
    <property type="match status" value="1"/>
</dbReference>
<evidence type="ECO:0000256" key="14">
    <source>
        <dbReference type="SAM" id="SignalP"/>
    </source>
</evidence>
<dbReference type="InterPro" id="IPR032942">
    <property type="entry name" value="BPI/LBP/Plunc"/>
</dbReference>
<keyword evidence="13 14" id="KW-0732">Signal</keyword>
<keyword evidence="5 13" id="KW-0929">Antimicrobial</keyword>
<comment type="domain">
    <text evidence="13">The N-terminal region may be exposed to the interior of the granule, whereas the C-terminal portion may be embedded in the membrane. During phagocytosis and degranulation, proteases may be released and activated and cleave BPI at the junction of the N- and C-terminal portions of the molecule, providing controlled release of the N-terminal antibacterial fragment when bacteria are ingested.</text>
</comment>
<dbReference type="Proteomes" id="UP000504632">
    <property type="component" value="Chromosome 6"/>
</dbReference>
<name>A0A6J2VNE3_CHACN</name>
<comment type="similarity">
    <text evidence="2">Belongs to the BPI/LBP/Plunc superfamily. BPI/LBP family.</text>
</comment>
<sequence length="473" mass="51848">MVCLWFVLVLLTLLPASQSTNAGVKVRLTQKALEYGRQIGITVLQQKLKTIKVPDFSGPTGRRRIGKVKYDLTELQVVSVGLPKSAVRLVPGTSVKFSIRNAFIKMHGNWRVKYMLVGGNGFFDVSVNNLTIATSIAIRKNAIGRPAVNSAGCSATVGSAKIKFRDGADWLYKHLHSFAGKVLRKVLEKKICPLVAETISDMNLHLETLNVLAEVDKHAEIEYSMVASPVISKEFIDLSLKGEFYNIGQHREPPFSPTPFSLPPQNSSMLYIGLSAFTVNSAAFVYHTAGALSLYITDDMIPSLSPIRLNTKTFGRYIPQIAKMYPGLMMKVLVKTANVPIITFQPDKLILQASSTVTAYAIQPNTTLSPLFVLNLDVNVSARIYVTGLKVAGSMTLNSIDMTLGTSYVGPFQVKSLQRTFTTALKWVVVPMVNVNLGKGYPLPAIGKMNLTNLQLQVLQDYTLIGTDLNFTG</sequence>
<dbReference type="PANTHER" id="PTHR10504">
    <property type="entry name" value="BACTERICIDAL PERMEABILITY-INCREASING BPI PROTEIN-RELATED"/>
    <property type="match status" value="1"/>
</dbReference>
<evidence type="ECO:0000259" key="16">
    <source>
        <dbReference type="SMART" id="SM00329"/>
    </source>
</evidence>
<feature type="domain" description="Lipid-binding serum glycoprotein C-terminal" evidence="16">
    <location>
        <begin position="264"/>
        <end position="467"/>
    </location>
</feature>
<feature type="domain" description="Lipid-binding serum glycoprotein N-terminal" evidence="15">
    <location>
        <begin position="27"/>
        <end position="249"/>
    </location>
</feature>
<evidence type="ECO:0000256" key="8">
    <source>
        <dbReference type="ARBA" id="ARBA00023022"/>
    </source>
</evidence>
<evidence type="ECO:0000256" key="4">
    <source>
        <dbReference type="ARBA" id="ARBA00022525"/>
    </source>
</evidence>
<protein>
    <recommendedName>
        <fullName evidence="3 13">Bactericidal permeability-increasing protein</fullName>
        <shortName evidence="13">BPI</shortName>
    </recommendedName>
</protein>